<proteinExistence type="predicted"/>
<sequence>MKMRSRLAVLILFFGEFIFANNELRNSEIFYSKEGLKNTTNALTADRSGKFLFDAIFRISSSITNAFGYEGEEYSDYNEDINIKTCECDCGYSNEEIRIVGGRPTGINQYPWMARIVYDGKFHCGGSLLTKEYVLTAAHCVKKLRKSKIRIIFGDHDQHITSESKAIQRAVSAIIKHRNFNPDSYNNDIALIKLRKPMAFSKIIKPVCLPRFNYDPADLLQTV</sequence>
<dbReference type="Pfam" id="PF00089">
    <property type="entry name" value="Trypsin"/>
    <property type="match status" value="1"/>
</dbReference>
<dbReference type="PANTHER" id="PTHR24252">
    <property type="entry name" value="ACROSIN-RELATED"/>
    <property type="match status" value="1"/>
</dbReference>
<dbReference type="Proteomes" id="UP001652620">
    <property type="component" value="Chromosome 2"/>
</dbReference>
<keyword evidence="4" id="KW-1185">Reference proteome</keyword>
<evidence type="ECO:0000256" key="2">
    <source>
        <dbReference type="SAM" id="SignalP"/>
    </source>
</evidence>
<keyword evidence="5" id="KW-0378">Hydrolase</keyword>
<dbReference type="InterPro" id="IPR001314">
    <property type="entry name" value="Peptidase_S1A"/>
</dbReference>
<reference evidence="5" key="2">
    <citation type="submission" date="2025-08" db="UniProtKB">
        <authorList>
            <consortium name="RefSeq"/>
        </authorList>
    </citation>
    <scope>IDENTIFICATION</scope>
    <source>
        <tissue evidence="5">Adult</tissue>
    </source>
</reference>
<dbReference type="Gene3D" id="2.40.10.10">
    <property type="entry name" value="Trypsin-like serine proteases"/>
    <property type="match status" value="1"/>
</dbReference>
<feature type="chain" id="PRO_5046805675" evidence="2">
    <location>
        <begin position="21"/>
        <end position="223"/>
    </location>
</feature>
<evidence type="ECO:0000259" key="3">
    <source>
        <dbReference type="PROSITE" id="PS50240"/>
    </source>
</evidence>
<dbReference type="InterPro" id="IPR001254">
    <property type="entry name" value="Trypsin_dom"/>
</dbReference>
<gene>
    <name evidence="5" type="primary">LOC109579350</name>
</gene>
<dbReference type="GeneID" id="109579350"/>
<dbReference type="InterPro" id="IPR009003">
    <property type="entry name" value="Peptidase_S1_PA"/>
</dbReference>
<dbReference type="PANTHER" id="PTHR24252:SF7">
    <property type="entry name" value="HYALIN"/>
    <property type="match status" value="1"/>
</dbReference>
<evidence type="ECO:0000313" key="4">
    <source>
        <dbReference type="Proteomes" id="UP001652620"/>
    </source>
</evidence>
<dbReference type="PROSITE" id="PS00134">
    <property type="entry name" value="TRYPSIN_HIS"/>
    <property type="match status" value="1"/>
</dbReference>
<dbReference type="PROSITE" id="PS50240">
    <property type="entry name" value="TRYPSIN_DOM"/>
    <property type="match status" value="1"/>
</dbReference>
<dbReference type="SMART" id="SM00020">
    <property type="entry name" value="Tryp_SPc"/>
    <property type="match status" value="1"/>
</dbReference>
<keyword evidence="5" id="KW-0645">Protease</keyword>
<keyword evidence="1" id="KW-1015">Disulfide bond</keyword>
<dbReference type="GO" id="GO:0006508">
    <property type="term" value="P:proteolysis"/>
    <property type="evidence" value="ECO:0007669"/>
    <property type="project" value="UniProtKB-KW"/>
</dbReference>
<reference evidence="4" key="1">
    <citation type="submission" date="2025-05" db="UniProtKB">
        <authorList>
            <consortium name="RefSeq"/>
        </authorList>
    </citation>
    <scope>NUCLEOTIDE SEQUENCE [LARGE SCALE GENOMIC DNA]</scope>
</reference>
<evidence type="ECO:0000256" key="1">
    <source>
        <dbReference type="ARBA" id="ARBA00023157"/>
    </source>
</evidence>
<dbReference type="InterPro" id="IPR043504">
    <property type="entry name" value="Peptidase_S1_PA_chymotrypsin"/>
</dbReference>
<accession>A0ABM3JAA0</accession>
<feature type="domain" description="Peptidase S1" evidence="3">
    <location>
        <begin position="99"/>
        <end position="223"/>
    </location>
</feature>
<evidence type="ECO:0000313" key="5">
    <source>
        <dbReference type="RefSeq" id="XP_049306153.1"/>
    </source>
</evidence>
<dbReference type="PRINTS" id="PR00722">
    <property type="entry name" value="CHYMOTRYPSIN"/>
</dbReference>
<protein>
    <submittedName>
        <fullName evidence="5">Venom serine protease isoform X3</fullName>
    </submittedName>
</protein>
<name>A0ABM3JAA0_BACDO</name>
<keyword evidence="2" id="KW-0732">Signal</keyword>
<dbReference type="CDD" id="cd00190">
    <property type="entry name" value="Tryp_SPc"/>
    <property type="match status" value="1"/>
</dbReference>
<dbReference type="RefSeq" id="XP_049306153.1">
    <property type="nucleotide sequence ID" value="XM_049450196.1"/>
</dbReference>
<feature type="signal peptide" evidence="2">
    <location>
        <begin position="1"/>
        <end position="20"/>
    </location>
</feature>
<dbReference type="InterPro" id="IPR018114">
    <property type="entry name" value="TRYPSIN_HIS"/>
</dbReference>
<dbReference type="SUPFAM" id="SSF50494">
    <property type="entry name" value="Trypsin-like serine proteases"/>
    <property type="match status" value="1"/>
</dbReference>
<dbReference type="GO" id="GO:0008233">
    <property type="term" value="F:peptidase activity"/>
    <property type="evidence" value="ECO:0007669"/>
    <property type="project" value="UniProtKB-KW"/>
</dbReference>
<organism evidence="4 5">
    <name type="scientific">Bactrocera dorsalis</name>
    <name type="common">Oriental fruit fly</name>
    <name type="synonym">Dacus dorsalis</name>
    <dbReference type="NCBI Taxonomy" id="27457"/>
    <lineage>
        <taxon>Eukaryota</taxon>
        <taxon>Metazoa</taxon>
        <taxon>Ecdysozoa</taxon>
        <taxon>Arthropoda</taxon>
        <taxon>Hexapoda</taxon>
        <taxon>Insecta</taxon>
        <taxon>Pterygota</taxon>
        <taxon>Neoptera</taxon>
        <taxon>Endopterygota</taxon>
        <taxon>Diptera</taxon>
        <taxon>Brachycera</taxon>
        <taxon>Muscomorpha</taxon>
        <taxon>Tephritoidea</taxon>
        <taxon>Tephritidae</taxon>
        <taxon>Bactrocera</taxon>
        <taxon>Bactrocera</taxon>
    </lineage>
</organism>